<dbReference type="OrthoDB" id="306876at2759"/>
<feature type="transmembrane region" description="Helical" evidence="1">
    <location>
        <begin position="56"/>
        <end position="75"/>
    </location>
</feature>
<keyword evidence="2" id="KW-0732">Signal</keyword>
<dbReference type="Proteomes" id="UP000016931">
    <property type="component" value="Unassembled WGS sequence"/>
</dbReference>
<name>N1QIC6_SPHMS</name>
<evidence type="ECO:0000256" key="2">
    <source>
        <dbReference type="SAM" id="SignalP"/>
    </source>
</evidence>
<accession>N1QIC6</accession>
<dbReference type="EMBL" id="KB456265">
    <property type="protein sequence ID" value="EMF12194.1"/>
    <property type="molecule type" value="Genomic_DNA"/>
</dbReference>
<dbReference type="AlphaFoldDB" id="N1QIC6"/>
<dbReference type="SUPFAM" id="SSF103481">
    <property type="entry name" value="Multidrug resistance efflux transporter EmrE"/>
    <property type="match status" value="1"/>
</dbReference>
<protein>
    <recommendedName>
        <fullName evidence="5">EamA domain-containing protein</fullName>
    </recommendedName>
</protein>
<gene>
    <name evidence="3" type="ORF">SEPMUDRAFT_126498</name>
</gene>
<proteinExistence type="predicted"/>
<organism evidence="3 4">
    <name type="scientific">Sphaerulina musiva (strain SO2202)</name>
    <name type="common">Poplar stem canker fungus</name>
    <name type="synonym">Septoria musiva</name>
    <dbReference type="NCBI Taxonomy" id="692275"/>
    <lineage>
        <taxon>Eukaryota</taxon>
        <taxon>Fungi</taxon>
        <taxon>Dikarya</taxon>
        <taxon>Ascomycota</taxon>
        <taxon>Pezizomycotina</taxon>
        <taxon>Dothideomycetes</taxon>
        <taxon>Dothideomycetidae</taxon>
        <taxon>Mycosphaerellales</taxon>
        <taxon>Mycosphaerellaceae</taxon>
        <taxon>Sphaerulina</taxon>
    </lineage>
</organism>
<reference evidence="3 4" key="1">
    <citation type="journal article" date="2012" name="PLoS Pathog.">
        <title>Diverse lifestyles and strategies of plant pathogenesis encoded in the genomes of eighteen Dothideomycetes fungi.</title>
        <authorList>
            <person name="Ohm R.A."/>
            <person name="Feau N."/>
            <person name="Henrissat B."/>
            <person name="Schoch C.L."/>
            <person name="Horwitz B.A."/>
            <person name="Barry K.W."/>
            <person name="Condon B.J."/>
            <person name="Copeland A.C."/>
            <person name="Dhillon B."/>
            <person name="Glaser F."/>
            <person name="Hesse C.N."/>
            <person name="Kosti I."/>
            <person name="LaButti K."/>
            <person name="Lindquist E.A."/>
            <person name="Lucas S."/>
            <person name="Salamov A.A."/>
            <person name="Bradshaw R.E."/>
            <person name="Ciuffetti L."/>
            <person name="Hamelin R.C."/>
            <person name="Kema G.H.J."/>
            <person name="Lawrence C."/>
            <person name="Scott J.A."/>
            <person name="Spatafora J.W."/>
            <person name="Turgeon B.G."/>
            <person name="de Wit P.J.G.M."/>
            <person name="Zhong S."/>
            <person name="Goodwin S.B."/>
            <person name="Grigoriev I.V."/>
        </authorList>
    </citation>
    <scope>NUCLEOTIDE SEQUENCE [LARGE SCALE GENOMIC DNA]</scope>
    <source>
        <strain evidence="3 4">SO2202</strain>
    </source>
</reference>
<keyword evidence="1" id="KW-1133">Transmembrane helix</keyword>
<dbReference type="HOGENOM" id="CLU_2043770_0_0_1"/>
<evidence type="ECO:0008006" key="5">
    <source>
        <dbReference type="Google" id="ProtNLM"/>
    </source>
</evidence>
<dbReference type="GeneID" id="27899214"/>
<feature type="non-terminal residue" evidence="3">
    <location>
        <position position="1"/>
    </location>
</feature>
<keyword evidence="4" id="KW-1185">Reference proteome</keyword>
<feature type="signal peptide" evidence="2">
    <location>
        <begin position="1"/>
        <end position="20"/>
    </location>
</feature>
<feature type="chain" id="PRO_5004110882" description="EamA domain-containing protein" evidence="2">
    <location>
        <begin position="21"/>
        <end position="121"/>
    </location>
</feature>
<evidence type="ECO:0000256" key="1">
    <source>
        <dbReference type="SAM" id="Phobius"/>
    </source>
</evidence>
<dbReference type="RefSeq" id="XP_016760315.1">
    <property type="nucleotide sequence ID" value="XM_016902077.1"/>
</dbReference>
<keyword evidence="1" id="KW-0472">Membrane</keyword>
<dbReference type="InterPro" id="IPR037185">
    <property type="entry name" value="EmrE-like"/>
</dbReference>
<keyword evidence="1" id="KW-0812">Transmembrane</keyword>
<evidence type="ECO:0000313" key="3">
    <source>
        <dbReference type="EMBL" id="EMF12194.1"/>
    </source>
</evidence>
<evidence type="ECO:0000313" key="4">
    <source>
        <dbReference type="Proteomes" id="UP000016931"/>
    </source>
</evidence>
<sequence length="121" mass="12866">AWLLLAFLGTFALLLHVLVAASLQAEDCTRALNMVYIQIIFAGLMDKVFWNHTPNATSLLGMALILGSVIAVAVVNDQGASDRGGGAQSFGGCELESGWHLASLAVETSEMHTLPLDMDIH</sequence>